<dbReference type="PANTHER" id="PTHR33063:SF15">
    <property type="entry name" value="TRANSPOSASE, PTTA_EN_SPM, PLANT"/>
    <property type="match status" value="1"/>
</dbReference>
<name>A0A4U6UMD6_SETVI</name>
<dbReference type="OMA" id="PMTIMND"/>
<organism evidence="1 2">
    <name type="scientific">Setaria viridis</name>
    <name type="common">Green bristlegrass</name>
    <name type="synonym">Setaria italica subsp. viridis</name>
    <dbReference type="NCBI Taxonomy" id="4556"/>
    <lineage>
        <taxon>Eukaryota</taxon>
        <taxon>Viridiplantae</taxon>
        <taxon>Streptophyta</taxon>
        <taxon>Embryophyta</taxon>
        <taxon>Tracheophyta</taxon>
        <taxon>Spermatophyta</taxon>
        <taxon>Magnoliopsida</taxon>
        <taxon>Liliopsida</taxon>
        <taxon>Poales</taxon>
        <taxon>Poaceae</taxon>
        <taxon>PACMAD clade</taxon>
        <taxon>Panicoideae</taxon>
        <taxon>Panicodae</taxon>
        <taxon>Paniceae</taxon>
        <taxon>Cenchrinae</taxon>
        <taxon>Setaria</taxon>
    </lineage>
</organism>
<dbReference type="Gramene" id="TKW15099">
    <property type="protein sequence ID" value="TKW15099"/>
    <property type="gene ID" value="SEVIR_5G208900v2"/>
</dbReference>
<evidence type="ECO:0000313" key="2">
    <source>
        <dbReference type="Proteomes" id="UP000298652"/>
    </source>
</evidence>
<evidence type="ECO:0000313" key="1">
    <source>
        <dbReference type="EMBL" id="TKW15099.1"/>
    </source>
</evidence>
<dbReference type="AlphaFoldDB" id="A0A4U6UMD6"/>
<accession>A0A4U6UMD6</accession>
<reference evidence="1" key="1">
    <citation type="submission" date="2019-03" db="EMBL/GenBank/DDBJ databases">
        <title>WGS assembly of Setaria viridis.</title>
        <authorList>
            <person name="Huang P."/>
            <person name="Jenkins J."/>
            <person name="Grimwood J."/>
            <person name="Barry K."/>
            <person name="Healey A."/>
            <person name="Mamidi S."/>
            <person name="Sreedasyam A."/>
            <person name="Shu S."/>
            <person name="Feldman M."/>
            <person name="Wu J."/>
            <person name="Yu Y."/>
            <person name="Chen C."/>
            <person name="Johnson J."/>
            <person name="Rokhsar D."/>
            <person name="Baxter I."/>
            <person name="Schmutz J."/>
            <person name="Brutnell T."/>
            <person name="Kellogg E."/>
        </authorList>
    </citation>
    <scope>NUCLEOTIDE SEQUENCE [LARGE SCALE GENOMIC DNA]</scope>
</reference>
<dbReference type="PANTHER" id="PTHR33063">
    <property type="entry name" value="OS02G0583500 PROTEIN"/>
    <property type="match status" value="1"/>
</dbReference>
<protein>
    <submittedName>
        <fullName evidence="1">Uncharacterized protein</fullName>
    </submittedName>
</protein>
<dbReference type="EMBL" id="CM016556">
    <property type="protein sequence ID" value="TKW15099.1"/>
    <property type="molecule type" value="Genomic_DNA"/>
</dbReference>
<proteinExistence type="predicted"/>
<sequence length="202" mass="22850">MPPRVTRAKALALAQAGVSDGTTPDSQELPTKGLHTKLPIHVREGLKWPEAPMQATKFASEGGIILRGHISILTHYKDYKAHNEKYLKDYIGKLPGQFDIETTSQPVIKACTDMLKLQQRHGRYRLKKKYFNGLATNKVPTRTPVTTMNDDQWNKLREKQVERDPTPIDLFKNFHCSKNGYTALVQAAIVRMEQIVTQPGDD</sequence>
<keyword evidence="2" id="KW-1185">Reference proteome</keyword>
<dbReference type="Proteomes" id="UP000298652">
    <property type="component" value="Chromosome 5"/>
</dbReference>
<gene>
    <name evidence="1" type="ORF">SEVIR_5G208900v2</name>
</gene>